<name>A0A7S2DBH1_9DINO</name>
<dbReference type="AlphaFoldDB" id="A0A7S2DBH1"/>
<protein>
    <submittedName>
        <fullName evidence="1">Uncharacterized protein</fullName>
    </submittedName>
</protein>
<reference evidence="1" key="1">
    <citation type="submission" date="2021-01" db="EMBL/GenBank/DDBJ databases">
        <authorList>
            <person name="Corre E."/>
            <person name="Pelletier E."/>
            <person name="Niang G."/>
            <person name="Scheremetjew M."/>
            <person name="Finn R."/>
            <person name="Kale V."/>
            <person name="Holt S."/>
            <person name="Cochrane G."/>
            <person name="Meng A."/>
            <person name="Brown T."/>
            <person name="Cohen L."/>
        </authorList>
    </citation>
    <scope>NUCLEOTIDE SEQUENCE</scope>
    <source>
        <strain evidence="1">CCMP2222</strain>
    </source>
</reference>
<gene>
    <name evidence="1" type="ORF">AAND1436_LOCUS23647</name>
</gene>
<sequence length="110" mass="12475">MAGAFMSPEEIWSRHFATYQEYRGSRVSEYFVKMLQLLSHHRVRISPSLWTLMTAFALIEGSVAELGFGVNVLRAASPYIFSPLDIIGRMRLSSTCEQSEKENREGASKL</sequence>
<accession>A0A7S2DBH1</accession>
<proteinExistence type="predicted"/>
<organism evidence="1">
    <name type="scientific">Alexandrium andersonii</name>
    <dbReference type="NCBI Taxonomy" id="327968"/>
    <lineage>
        <taxon>Eukaryota</taxon>
        <taxon>Sar</taxon>
        <taxon>Alveolata</taxon>
        <taxon>Dinophyceae</taxon>
        <taxon>Gonyaulacales</taxon>
        <taxon>Pyrocystaceae</taxon>
        <taxon>Alexandrium</taxon>
    </lineage>
</organism>
<evidence type="ECO:0000313" key="1">
    <source>
        <dbReference type="EMBL" id="CAD9447831.1"/>
    </source>
</evidence>
<dbReference type="EMBL" id="HBGQ01048494">
    <property type="protein sequence ID" value="CAD9447831.1"/>
    <property type="molecule type" value="Transcribed_RNA"/>
</dbReference>